<sequence length="146" mass="15539">MHNLRRLAIASACATAIALSGGPTLAAITSRSDNLANPRGWSAVSGMDVQAVIDLAHRLPSVTSNEPDEPFCAPTGDLTDILHQDFDETLVSHGTQETSLWGSRAMGTWTLTLNRPDQTSCVVASGIGYSPNTNPMRFYHQAGMKG</sequence>
<name>A0ABT8DCL4_9RHOB</name>
<feature type="signal peptide" evidence="1">
    <location>
        <begin position="1"/>
        <end position="26"/>
    </location>
</feature>
<dbReference type="RefSeq" id="WP_377786518.1">
    <property type="nucleotide sequence ID" value="NZ_JBHUOC010000001.1"/>
</dbReference>
<accession>A0ABT8DCL4</accession>
<gene>
    <name evidence="2" type="ORF">QWZ10_17215</name>
</gene>
<organism evidence="2 3">
    <name type="scientific">Paracoccus cavernae</name>
    <dbReference type="NCBI Taxonomy" id="1571207"/>
    <lineage>
        <taxon>Bacteria</taxon>
        <taxon>Pseudomonadati</taxon>
        <taxon>Pseudomonadota</taxon>
        <taxon>Alphaproteobacteria</taxon>
        <taxon>Rhodobacterales</taxon>
        <taxon>Paracoccaceae</taxon>
        <taxon>Paracoccus</taxon>
    </lineage>
</organism>
<evidence type="ECO:0000256" key="1">
    <source>
        <dbReference type="SAM" id="SignalP"/>
    </source>
</evidence>
<evidence type="ECO:0000313" key="2">
    <source>
        <dbReference type="EMBL" id="MDN3713049.1"/>
    </source>
</evidence>
<dbReference type="Proteomes" id="UP001243846">
    <property type="component" value="Unassembled WGS sequence"/>
</dbReference>
<protein>
    <submittedName>
        <fullName evidence="2">Uncharacterized protein</fullName>
    </submittedName>
</protein>
<feature type="chain" id="PRO_5046705669" evidence="1">
    <location>
        <begin position="27"/>
        <end position="146"/>
    </location>
</feature>
<keyword evidence="1" id="KW-0732">Signal</keyword>
<comment type="caution">
    <text evidence="2">The sequence shown here is derived from an EMBL/GenBank/DDBJ whole genome shotgun (WGS) entry which is preliminary data.</text>
</comment>
<dbReference type="EMBL" id="JAUFRC010000001">
    <property type="protein sequence ID" value="MDN3713049.1"/>
    <property type="molecule type" value="Genomic_DNA"/>
</dbReference>
<keyword evidence="3" id="KW-1185">Reference proteome</keyword>
<reference evidence="3" key="1">
    <citation type="journal article" date="2019" name="Int. J. Syst. Evol. Microbiol.">
        <title>The Global Catalogue of Microorganisms (GCM) 10K type strain sequencing project: providing services to taxonomists for standard genome sequencing and annotation.</title>
        <authorList>
            <consortium name="The Broad Institute Genomics Platform"/>
            <consortium name="The Broad Institute Genome Sequencing Center for Infectious Disease"/>
            <person name="Wu L."/>
            <person name="Ma J."/>
        </authorList>
    </citation>
    <scope>NUCLEOTIDE SEQUENCE [LARGE SCALE GENOMIC DNA]</scope>
    <source>
        <strain evidence="3">CECT 8482</strain>
    </source>
</reference>
<proteinExistence type="predicted"/>
<evidence type="ECO:0000313" key="3">
    <source>
        <dbReference type="Proteomes" id="UP001243846"/>
    </source>
</evidence>